<keyword evidence="3" id="KW-1185">Reference proteome</keyword>
<gene>
    <name evidence="2" type="ORF">DIABBA_LOCUS7451</name>
</gene>
<dbReference type="EMBL" id="OU898280">
    <property type="protein sequence ID" value="CAG9834110.1"/>
    <property type="molecule type" value="Genomic_DNA"/>
</dbReference>
<accession>A0A9N9XAQ8</accession>
<protein>
    <submittedName>
        <fullName evidence="2">Uncharacterized protein</fullName>
    </submittedName>
</protein>
<name>A0A9N9XAQ8_DIABA</name>
<feature type="compositionally biased region" description="Polar residues" evidence="1">
    <location>
        <begin position="13"/>
        <end position="22"/>
    </location>
</feature>
<dbReference type="Proteomes" id="UP001153709">
    <property type="component" value="Chromosome 5"/>
</dbReference>
<feature type="region of interest" description="Disordered" evidence="1">
    <location>
        <begin position="1"/>
        <end position="23"/>
    </location>
</feature>
<evidence type="ECO:0000313" key="2">
    <source>
        <dbReference type="EMBL" id="CAG9834110.1"/>
    </source>
</evidence>
<evidence type="ECO:0000313" key="3">
    <source>
        <dbReference type="Proteomes" id="UP001153709"/>
    </source>
</evidence>
<proteinExistence type="predicted"/>
<sequence length="246" mass="27398">MKRNSRRKEAPNNAKSRASDQSCDVIKSRMSKSRGKRLCDLAMASSTYISSGVEWENIIENAPIVLLENSDIQIPANSVDTTNITNLLSDSETFIEAEVNTLELPDLGTNMTMEVVLDNNPELASYNSPKALVFNQDVHSNLTTFLEGLENIFKSYGLDKKDDEVKVAILLNIAGQEAQKKFKNFSLSEEDKKKFEVVVNVLMEYRTTPLTGIGLSPSELLNNRVLMKAIPVSQKVLSKKPIVEID</sequence>
<evidence type="ECO:0000256" key="1">
    <source>
        <dbReference type="SAM" id="MobiDB-lite"/>
    </source>
</evidence>
<organism evidence="2 3">
    <name type="scientific">Diabrotica balteata</name>
    <name type="common">Banded cucumber beetle</name>
    <dbReference type="NCBI Taxonomy" id="107213"/>
    <lineage>
        <taxon>Eukaryota</taxon>
        <taxon>Metazoa</taxon>
        <taxon>Ecdysozoa</taxon>
        <taxon>Arthropoda</taxon>
        <taxon>Hexapoda</taxon>
        <taxon>Insecta</taxon>
        <taxon>Pterygota</taxon>
        <taxon>Neoptera</taxon>
        <taxon>Endopterygota</taxon>
        <taxon>Coleoptera</taxon>
        <taxon>Polyphaga</taxon>
        <taxon>Cucujiformia</taxon>
        <taxon>Chrysomeloidea</taxon>
        <taxon>Chrysomelidae</taxon>
        <taxon>Galerucinae</taxon>
        <taxon>Diabroticina</taxon>
        <taxon>Diabroticites</taxon>
        <taxon>Diabrotica</taxon>
    </lineage>
</organism>
<dbReference type="OrthoDB" id="7323790at2759"/>
<dbReference type="AlphaFoldDB" id="A0A9N9XAQ8"/>
<reference evidence="2" key="1">
    <citation type="submission" date="2022-01" db="EMBL/GenBank/DDBJ databases">
        <authorList>
            <person name="King R."/>
        </authorList>
    </citation>
    <scope>NUCLEOTIDE SEQUENCE</scope>
</reference>